<accession>A0A453ELP2</accession>
<keyword evidence="3" id="KW-1185">Reference proteome</keyword>
<dbReference type="EnsemblPlants" id="AET3Gv20393800.2">
    <property type="protein sequence ID" value="AET3Gv20393800.2"/>
    <property type="gene ID" value="AET3Gv20393800"/>
</dbReference>
<keyword evidence="1" id="KW-0812">Transmembrane</keyword>
<dbReference type="Gramene" id="AET3Gv20393800.2">
    <property type="protein sequence ID" value="AET3Gv20393800.2"/>
    <property type="gene ID" value="AET3Gv20393800"/>
</dbReference>
<evidence type="ECO:0000256" key="1">
    <source>
        <dbReference type="SAM" id="Phobius"/>
    </source>
</evidence>
<dbReference type="Proteomes" id="UP000015105">
    <property type="component" value="Chromosome 3D"/>
</dbReference>
<protein>
    <submittedName>
        <fullName evidence="2">Uncharacterized protein</fullName>
    </submittedName>
</protein>
<dbReference type="PANTHER" id="PTHR36774">
    <property type="entry name" value="INSULIN-INDUCED PROTEIN"/>
    <property type="match status" value="1"/>
</dbReference>
<feature type="transmembrane region" description="Helical" evidence="1">
    <location>
        <begin position="161"/>
        <end position="181"/>
    </location>
</feature>
<dbReference type="STRING" id="200361.A0A453ELP2"/>
<sequence length="321" mass="34963">DDLAAAISAVDARRIRRLAADGQKLDRPAGAYHRPFFWLPMGEKVGLQSPFVVLHSCSATARRIRNMLPVLIAGASAPPRPFSPWRRRELPIRLSSSKPLRALQNSEGGSRPLGRAWPAVSAALFGSGFLLGPLLDGIHSRVGLQVYGNGALDLGPLHTHILVPPLLGAFYCTVGLLQLFLDERAPPRSKATGSPRDTATSLIVLTMFIELSAEMYRAGVPSNAEAYVLFAVAEFVWLFLDSSWLGFALACLVGVACPLAEVPLVRLLECWSYPNADVQLFGTGLMSWTTTCYFVYTPFLANLARLLKSRLADDNTEGKEE</sequence>
<keyword evidence="1" id="KW-0472">Membrane</keyword>
<reference evidence="2" key="5">
    <citation type="journal article" date="2021" name="G3 (Bethesda)">
        <title>Aegilops tauschii genome assembly Aet v5.0 features greater sequence contiguity and improved annotation.</title>
        <authorList>
            <person name="Wang L."/>
            <person name="Zhu T."/>
            <person name="Rodriguez J.C."/>
            <person name="Deal K.R."/>
            <person name="Dubcovsky J."/>
            <person name="McGuire P.E."/>
            <person name="Lux T."/>
            <person name="Spannagl M."/>
            <person name="Mayer K.F.X."/>
            <person name="Baldrich P."/>
            <person name="Meyers B.C."/>
            <person name="Huo N."/>
            <person name="Gu Y.Q."/>
            <person name="Zhou H."/>
            <person name="Devos K.M."/>
            <person name="Bennetzen J.L."/>
            <person name="Unver T."/>
            <person name="Budak H."/>
            <person name="Gulick P.J."/>
            <person name="Galiba G."/>
            <person name="Kalapos B."/>
            <person name="Nelson D.R."/>
            <person name="Li P."/>
            <person name="You F.M."/>
            <person name="Luo M.C."/>
            <person name="Dvorak J."/>
        </authorList>
    </citation>
    <scope>NUCLEOTIDE SEQUENCE [LARGE SCALE GENOMIC DNA]</scope>
    <source>
        <strain evidence="2">cv. AL8/78</strain>
    </source>
</reference>
<reference evidence="3" key="2">
    <citation type="journal article" date="2017" name="Nat. Plants">
        <title>The Aegilops tauschii genome reveals multiple impacts of transposons.</title>
        <authorList>
            <person name="Zhao G."/>
            <person name="Zou C."/>
            <person name="Li K."/>
            <person name="Wang K."/>
            <person name="Li T."/>
            <person name="Gao L."/>
            <person name="Zhang X."/>
            <person name="Wang H."/>
            <person name="Yang Z."/>
            <person name="Liu X."/>
            <person name="Jiang W."/>
            <person name="Mao L."/>
            <person name="Kong X."/>
            <person name="Jiao Y."/>
            <person name="Jia J."/>
        </authorList>
    </citation>
    <scope>NUCLEOTIDE SEQUENCE [LARGE SCALE GENOMIC DNA]</scope>
    <source>
        <strain evidence="3">cv. AL8/78</strain>
    </source>
</reference>
<name>A0A453ELP2_AEGTS</name>
<keyword evidence="1" id="KW-1133">Transmembrane helix</keyword>
<feature type="transmembrane region" description="Helical" evidence="1">
    <location>
        <begin position="247"/>
        <end position="268"/>
    </location>
</feature>
<dbReference type="PANTHER" id="PTHR36774:SF1">
    <property type="entry name" value="INSULIN-INDUCED PROTEIN"/>
    <property type="match status" value="1"/>
</dbReference>
<feature type="transmembrane region" description="Helical" evidence="1">
    <location>
        <begin position="280"/>
        <end position="301"/>
    </location>
</feature>
<organism evidence="2 3">
    <name type="scientific">Aegilops tauschii subsp. strangulata</name>
    <name type="common">Goatgrass</name>
    <dbReference type="NCBI Taxonomy" id="200361"/>
    <lineage>
        <taxon>Eukaryota</taxon>
        <taxon>Viridiplantae</taxon>
        <taxon>Streptophyta</taxon>
        <taxon>Embryophyta</taxon>
        <taxon>Tracheophyta</taxon>
        <taxon>Spermatophyta</taxon>
        <taxon>Magnoliopsida</taxon>
        <taxon>Liliopsida</taxon>
        <taxon>Poales</taxon>
        <taxon>Poaceae</taxon>
        <taxon>BOP clade</taxon>
        <taxon>Pooideae</taxon>
        <taxon>Triticodae</taxon>
        <taxon>Triticeae</taxon>
        <taxon>Triticinae</taxon>
        <taxon>Aegilops</taxon>
    </lineage>
</organism>
<evidence type="ECO:0000313" key="2">
    <source>
        <dbReference type="EnsemblPlants" id="AET3Gv20393800.2"/>
    </source>
</evidence>
<dbReference type="AlphaFoldDB" id="A0A453ELP2"/>
<proteinExistence type="predicted"/>
<evidence type="ECO:0000313" key="3">
    <source>
        <dbReference type="Proteomes" id="UP000015105"/>
    </source>
</evidence>
<reference evidence="3" key="1">
    <citation type="journal article" date="2014" name="Science">
        <title>Ancient hybridizations among the ancestral genomes of bread wheat.</title>
        <authorList>
            <consortium name="International Wheat Genome Sequencing Consortium,"/>
            <person name="Marcussen T."/>
            <person name="Sandve S.R."/>
            <person name="Heier L."/>
            <person name="Spannagl M."/>
            <person name="Pfeifer M."/>
            <person name="Jakobsen K.S."/>
            <person name="Wulff B.B."/>
            <person name="Steuernagel B."/>
            <person name="Mayer K.F."/>
            <person name="Olsen O.A."/>
        </authorList>
    </citation>
    <scope>NUCLEOTIDE SEQUENCE [LARGE SCALE GENOMIC DNA]</scope>
    <source>
        <strain evidence="3">cv. AL8/78</strain>
    </source>
</reference>
<reference evidence="2" key="3">
    <citation type="journal article" date="2017" name="Nature">
        <title>Genome sequence of the progenitor of the wheat D genome Aegilops tauschii.</title>
        <authorList>
            <person name="Luo M.C."/>
            <person name="Gu Y.Q."/>
            <person name="Puiu D."/>
            <person name="Wang H."/>
            <person name="Twardziok S.O."/>
            <person name="Deal K.R."/>
            <person name="Huo N."/>
            <person name="Zhu T."/>
            <person name="Wang L."/>
            <person name="Wang Y."/>
            <person name="McGuire P.E."/>
            <person name="Liu S."/>
            <person name="Long H."/>
            <person name="Ramasamy R.K."/>
            <person name="Rodriguez J.C."/>
            <person name="Van S.L."/>
            <person name="Yuan L."/>
            <person name="Wang Z."/>
            <person name="Xia Z."/>
            <person name="Xiao L."/>
            <person name="Anderson O.D."/>
            <person name="Ouyang S."/>
            <person name="Liang Y."/>
            <person name="Zimin A.V."/>
            <person name="Pertea G."/>
            <person name="Qi P."/>
            <person name="Bennetzen J.L."/>
            <person name="Dai X."/>
            <person name="Dawson M.W."/>
            <person name="Muller H.G."/>
            <person name="Kugler K."/>
            <person name="Rivarola-Duarte L."/>
            <person name="Spannagl M."/>
            <person name="Mayer K.F.X."/>
            <person name="Lu F.H."/>
            <person name="Bevan M.W."/>
            <person name="Leroy P."/>
            <person name="Li P."/>
            <person name="You F.M."/>
            <person name="Sun Q."/>
            <person name="Liu Z."/>
            <person name="Lyons E."/>
            <person name="Wicker T."/>
            <person name="Salzberg S.L."/>
            <person name="Devos K.M."/>
            <person name="Dvorak J."/>
        </authorList>
    </citation>
    <scope>NUCLEOTIDE SEQUENCE [LARGE SCALE GENOMIC DNA]</scope>
    <source>
        <strain evidence="2">cv. AL8/78</strain>
    </source>
</reference>
<feature type="transmembrane region" description="Helical" evidence="1">
    <location>
        <begin position="116"/>
        <end position="135"/>
    </location>
</feature>
<reference evidence="2" key="4">
    <citation type="submission" date="2019-03" db="UniProtKB">
        <authorList>
            <consortium name="EnsemblPlants"/>
        </authorList>
    </citation>
    <scope>IDENTIFICATION</scope>
</reference>